<dbReference type="AlphaFoldDB" id="A0A4P9XDK6"/>
<dbReference type="InterPro" id="IPR008195">
    <property type="entry name" value="Ribosomal_eL34"/>
</dbReference>
<dbReference type="InterPro" id="IPR038562">
    <property type="entry name" value="Ribosomal_eL34_C_sf"/>
</dbReference>
<dbReference type="Gene3D" id="6.20.370.70">
    <property type="match status" value="1"/>
</dbReference>
<keyword evidence="3" id="KW-0687">Ribonucleoprotein</keyword>
<dbReference type="Pfam" id="PF01199">
    <property type="entry name" value="Ribosomal_L34e"/>
    <property type="match status" value="1"/>
</dbReference>
<dbReference type="PRINTS" id="PR01250">
    <property type="entry name" value="RIBOSOMALL34"/>
</dbReference>
<reference evidence="5" key="1">
    <citation type="journal article" date="2018" name="Nat. Microbiol.">
        <title>Leveraging single-cell genomics to expand the fungal tree of life.</title>
        <authorList>
            <person name="Ahrendt S.R."/>
            <person name="Quandt C.A."/>
            <person name="Ciobanu D."/>
            <person name="Clum A."/>
            <person name="Salamov A."/>
            <person name="Andreopoulos B."/>
            <person name="Cheng J.F."/>
            <person name="Woyke T."/>
            <person name="Pelin A."/>
            <person name="Henrissat B."/>
            <person name="Reynolds N.K."/>
            <person name="Benny G.L."/>
            <person name="Smith M.E."/>
            <person name="James T.Y."/>
            <person name="Grigoriev I.V."/>
        </authorList>
    </citation>
    <scope>NUCLEOTIDE SEQUENCE [LARGE SCALE GENOMIC DNA]</scope>
    <source>
        <strain evidence="5">ATCC 52028</strain>
    </source>
</reference>
<keyword evidence="2" id="KW-0689">Ribosomal protein</keyword>
<dbReference type="Gene3D" id="6.20.340.10">
    <property type="match status" value="1"/>
</dbReference>
<dbReference type="STRING" id="1555241.A0A4P9XDK6"/>
<keyword evidence="5" id="KW-1185">Reference proteome</keyword>
<dbReference type="GO" id="GO:0005840">
    <property type="term" value="C:ribosome"/>
    <property type="evidence" value="ECO:0007669"/>
    <property type="project" value="UniProtKB-KW"/>
</dbReference>
<evidence type="ECO:0000256" key="3">
    <source>
        <dbReference type="ARBA" id="ARBA00023274"/>
    </source>
</evidence>
<dbReference type="OrthoDB" id="277449at2759"/>
<dbReference type="GO" id="GO:0003735">
    <property type="term" value="F:structural constituent of ribosome"/>
    <property type="evidence" value="ECO:0007669"/>
    <property type="project" value="InterPro"/>
</dbReference>
<proteinExistence type="inferred from homology"/>
<dbReference type="PANTHER" id="PTHR46595">
    <property type="entry name" value="60S RIBOSOMAL PROTEIN L34"/>
    <property type="match status" value="1"/>
</dbReference>
<name>A0A4P9XDK6_9FUNG</name>
<dbReference type="GO" id="GO:0006412">
    <property type="term" value="P:translation"/>
    <property type="evidence" value="ECO:0007669"/>
    <property type="project" value="InterPro"/>
</dbReference>
<protein>
    <recommendedName>
        <fullName evidence="6">Ribosomal protein L34e</fullName>
    </recommendedName>
</protein>
<gene>
    <name evidence="4" type="ORF">CXG81DRAFT_9364</name>
</gene>
<dbReference type="Proteomes" id="UP000274922">
    <property type="component" value="Unassembled WGS sequence"/>
</dbReference>
<evidence type="ECO:0000256" key="1">
    <source>
        <dbReference type="ARBA" id="ARBA00009875"/>
    </source>
</evidence>
<dbReference type="PROSITE" id="PS01145">
    <property type="entry name" value="RIBOSOMAL_L34E"/>
    <property type="match status" value="1"/>
</dbReference>
<evidence type="ECO:0008006" key="6">
    <source>
        <dbReference type="Google" id="ProtNLM"/>
    </source>
</evidence>
<accession>A0A4P9XDK6</accession>
<evidence type="ECO:0000313" key="4">
    <source>
        <dbReference type="EMBL" id="RKP03565.1"/>
    </source>
</evidence>
<organism evidence="4 5">
    <name type="scientific">Caulochytrium protostelioides</name>
    <dbReference type="NCBI Taxonomy" id="1555241"/>
    <lineage>
        <taxon>Eukaryota</taxon>
        <taxon>Fungi</taxon>
        <taxon>Fungi incertae sedis</taxon>
        <taxon>Chytridiomycota</taxon>
        <taxon>Chytridiomycota incertae sedis</taxon>
        <taxon>Chytridiomycetes</taxon>
        <taxon>Caulochytriales</taxon>
        <taxon>Caulochytriaceae</taxon>
        <taxon>Caulochytrium</taxon>
    </lineage>
</organism>
<evidence type="ECO:0000313" key="5">
    <source>
        <dbReference type="Proteomes" id="UP000274922"/>
    </source>
</evidence>
<sequence>MVQRVTYRRRLSYNTKSNKISVTKTPGGRIVAHRLRKRGSPVSCGDCGIALAGIPHARPAVLKRMPKREKNVTRAYGGSRCAECVRARIVRSFLVDEQRIVKKVLKDQAKQQAAKN</sequence>
<dbReference type="GO" id="GO:1990904">
    <property type="term" value="C:ribonucleoprotein complex"/>
    <property type="evidence" value="ECO:0007669"/>
    <property type="project" value="UniProtKB-KW"/>
</dbReference>
<evidence type="ECO:0000256" key="2">
    <source>
        <dbReference type="ARBA" id="ARBA00022980"/>
    </source>
</evidence>
<dbReference type="InterPro" id="IPR018065">
    <property type="entry name" value="Ribosomal_eL34_CS"/>
</dbReference>
<dbReference type="EMBL" id="ML014121">
    <property type="protein sequence ID" value="RKP03565.1"/>
    <property type="molecule type" value="Genomic_DNA"/>
</dbReference>
<comment type="similarity">
    <text evidence="1">Belongs to the eukaryotic ribosomal protein eL34 family.</text>
</comment>